<evidence type="ECO:0000259" key="1">
    <source>
        <dbReference type="Pfam" id="PF10102"/>
    </source>
</evidence>
<evidence type="ECO:0000313" key="4">
    <source>
        <dbReference type="Proteomes" id="UP001300692"/>
    </source>
</evidence>
<dbReference type="Gene3D" id="2.60.40.10">
    <property type="entry name" value="Immunoglobulins"/>
    <property type="match status" value="1"/>
</dbReference>
<comment type="caution">
    <text evidence="3">The sequence shown here is derived from an EMBL/GenBank/DDBJ whole genome shotgun (WGS) entry which is preliminary data.</text>
</comment>
<dbReference type="Pfam" id="PF10102">
    <property type="entry name" value="DUF2341"/>
    <property type="match status" value="1"/>
</dbReference>
<accession>A0ABT3CP04</accession>
<keyword evidence="4" id="KW-1185">Reference proteome</keyword>
<feature type="domain" description="DUF2341" evidence="1">
    <location>
        <begin position="100"/>
        <end position="145"/>
    </location>
</feature>
<protein>
    <submittedName>
        <fullName evidence="3">DUF2341 domain-containing protein</fullName>
    </submittedName>
</protein>
<name>A0ABT3CP04_9BACT</name>
<dbReference type="NCBIfam" id="TIGR04183">
    <property type="entry name" value="Por_Secre_tail"/>
    <property type="match status" value="1"/>
</dbReference>
<dbReference type="InterPro" id="IPR013783">
    <property type="entry name" value="Ig-like_fold"/>
</dbReference>
<dbReference type="EMBL" id="JAOYOD010000001">
    <property type="protein sequence ID" value="MCV9385185.1"/>
    <property type="molecule type" value="Genomic_DNA"/>
</dbReference>
<sequence length="589" mass="64172">MNLRIFALSFLLLFSSLAVLGQTLSSLYNHNVTITVDKNMVSGSSDLTNFPLLVSLEGVEDMISDPDGISDTNSDGEILSNGFDIVFAPSPSSVVADVYSHYLESYDGVNGDVIIWVKVDLSATVNTEIEMFYGRSGETDQSNGTVWTDANFIGVWQLSETPGASAIVDATGNSLNGTANNMDATNIVSSVVGNGYSFDGTTEYITVPDNTTIEPANSFTISCWFQTSGTQNAYAKMFSKGRLNAPYASYTLEMRPNGGGTNNDEEIGFQTGRTNGNYVLTDTNGNGEIDITSGNWNYFVGVIEESGENYTQTTYLNGELITSSTEQSTSPIDYYTAGGDYDLTIGGIDDGGLNNAFTGIIDELRIANVVRTQDYIKTELRNTACVSNYMTIETLGGLSCTDASLPVEFFDVQARRVNNEVIISWSTAMEENNDYFTIEKSLDNSHYEAIATIDGAGQSSDILDYQFTDPHSPEGLIYYRIKQTDYDGSSAYSKIMKVTGQFQNGSTLSIYPNPALSSQVIKFSLSDLNTEQIELSLTSISGQIVYSETIQNTKRNLVHEIKTNHLPTGTYILSVVSQHQSFGEKVIIQ</sequence>
<gene>
    <name evidence="3" type="ORF">N7U62_00845</name>
</gene>
<dbReference type="Pfam" id="PF13385">
    <property type="entry name" value="Laminin_G_3"/>
    <property type="match status" value="1"/>
</dbReference>
<proteinExistence type="predicted"/>
<reference evidence="3 4" key="1">
    <citation type="submission" date="2022-10" db="EMBL/GenBank/DDBJ databases">
        <title>Comparative genomics and taxonomic characterization of three novel marine species of genus Reichenbachiella exhibiting antioxidant and polysaccharide degradation activities.</title>
        <authorList>
            <person name="Muhammad N."/>
            <person name="Lee Y.-J."/>
            <person name="Ko J."/>
            <person name="Kim S.-G."/>
        </authorList>
    </citation>
    <scope>NUCLEOTIDE SEQUENCE [LARGE SCALE GENOMIC DNA]</scope>
    <source>
        <strain evidence="3 4">ABR2-5</strain>
    </source>
</reference>
<organism evidence="3 4">
    <name type="scientific">Reichenbachiella ulvae</name>
    <dbReference type="NCBI Taxonomy" id="2980104"/>
    <lineage>
        <taxon>Bacteria</taxon>
        <taxon>Pseudomonadati</taxon>
        <taxon>Bacteroidota</taxon>
        <taxon>Cytophagia</taxon>
        <taxon>Cytophagales</taxon>
        <taxon>Reichenbachiellaceae</taxon>
        <taxon>Reichenbachiella</taxon>
    </lineage>
</organism>
<dbReference type="Proteomes" id="UP001300692">
    <property type="component" value="Unassembled WGS sequence"/>
</dbReference>
<dbReference type="RefSeq" id="WP_264135978.1">
    <property type="nucleotide sequence ID" value="NZ_JAOYOD010000001.1"/>
</dbReference>
<evidence type="ECO:0000259" key="2">
    <source>
        <dbReference type="Pfam" id="PF18962"/>
    </source>
</evidence>
<dbReference type="SUPFAM" id="SSF49899">
    <property type="entry name" value="Concanavalin A-like lectins/glucanases"/>
    <property type="match status" value="1"/>
</dbReference>
<evidence type="ECO:0000313" key="3">
    <source>
        <dbReference type="EMBL" id="MCV9385185.1"/>
    </source>
</evidence>
<dbReference type="InterPro" id="IPR013320">
    <property type="entry name" value="ConA-like_dom_sf"/>
</dbReference>
<dbReference type="InterPro" id="IPR018765">
    <property type="entry name" value="DUF2341"/>
</dbReference>
<dbReference type="Gene3D" id="2.60.120.200">
    <property type="match status" value="1"/>
</dbReference>
<dbReference type="Pfam" id="PF18962">
    <property type="entry name" value="Por_Secre_tail"/>
    <property type="match status" value="1"/>
</dbReference>
<dbReference type="InterPro" id="IPR026444">
    <property type="entry name" value="Secre_tail"/>
</dbReference>
<feature type="domain" description="Secretion system C-terminal sorting" evidence="2">
    <location>
        <begin position="510"/>
        <end position="588"/>
    </location>
</feature>